<gene>
    <name evidence="5" type="ORF">H8K32_05305</name>
</gene>
<accession>A0A923HCM2</accession>
<dbReference type="PANTHER" id="PTHR28620">
    <property type="entry name" value="CENTROMERE PROTEIN V"/>
    <property type="match status" value="1"/>
</dbReference>
<dbReference type="GO" id="GO:0016846">
    <property type="term" value="F:carbon-sulfur lyase activity"/>
    <property type="evidence" value="ECO:0007669"/>
    <property type="project" value="InterPro"/>
</dbReference>
<dbReference type="PANTHER" id="PTHR28620:SF1">
    <property type="entry name" value="CENP-V_GFA DOMAIN-CONTAINING PROTEIN"/>
    <property type="match status" value="1"/>
</dbReference>
<dbReference type="RefSeq" id="WP_186911435.1">
    <property type="nucleotide sequence ID" value="NZ_JACOFV010000003.1"/>
</dbReference>
<keyword evidence="2" id="KW-0479">Metal-binding</keyword>
<dbReference type="AlphaFoldDB" id="A0A923HCM2"/>
<evidence type="ECO:0000313" key="5">
    <source>
        <dbReference type="EMBL" id="MBC3861511.1"/>
    </source>
</evidence>
<reference evidence="5" key="1">
    <citation type="submission" date="2020-08" db="EMBL/GenBank/DDBJ databases">
        <title>Novel species isolated from subtropical streams in China.</title>
        <authorList>
            <person name="Lu H."/>
        </authorList>
    </citation>
    <scope>NUCLEOTIDE SEQUENCE</scope>
    <source>
        <strain evidence="5">KACC 12607</strain>
    </source>
</reference>
<dbReference type="PROSITE" id="PS51891">
    <property type="entry name" value="CENP_V_GFA"/>
    <property type="match status" value="1"/>
</dbReference>
<evidence type="ECO:0000313" key="6">
    <source>
        <dbReference type="Proteomes" id="UP000634011"/>
    </source>
</evidence>
<name>A0A923HCM2_9BURK</name>
<sequence>MITESSNLIDLHGSCHCGAVRLTLPSMPDTGIKCNCSLCRRLGGLWAYYPFGAVVISGHPEHTTEYIWGDKTLRTIRCKTCGCATHWEPINGEPGARHGVNLNNFSLSLQEAVNIRYFDGADTWKYIDD</sequence>
<dbReference type="InterPro" id="IPR011057">
    <property type="entry name" value="Mss4-like_sf"/>
</dbReference>
<evidence type="ECO:0000256" key="1">
    <source>
        <dbReference type="ARBA" id="ARBA00005495"/>
    </source>
</evidence>
<protein>
    <submittedName>
        <fullName evidence="5">GFA family protein</fullName>
    </submittedName>
</protein>
<evidence type="ECO:0000259" key="4">
    <source>
        <dbReference type="PROSITE" id="PS51891"/>
    </source>
</evidence>
<dbReference type="GO" id="GO:0046872">
    <property type="term" value="F:metal ion binding"/>
    <property type="evidence" value="ECO:0007669"/>
    <property type="project" value="UniProtKB-KW"/>
</dbReference>
<evidence type="ECO:0000256" key="2">
    <source>
        <dbReference type="ARBA" id="ARBA00022723"/>
    </source>
</evidence>
<dbReference type="SUPFAM" id="SSF51316">
    <property type="entry name" value="Mss4-like"/>
    <property type="match status" value="1"/>
</dbReference>
<feature type="domain" description="CENP-V/GFA" evidence="4">
    <location>
        <begin position="11"/>
        <end position="125"/>
    </location>
</feature>
<dbReference type="InterPro" id="IPR006913">
    <property type="entry name" value="CENP-V/GFA"/>
</dbReference>
<dbReference type="InterPro" id="IPR052355">
    <property type="entry name" value="CENP-V-like"/>
</dbReference>
<proteinExistence type="inferred from homology"/>
<evidence type="ECO:0000256" key="3">
    <source>
        <dbReference type="ARBA" id="ARBA00022833"/>
    </source>
</evidence>
<comment type="similarity">
    <text evidence="1">Belongs to the Gfa family.</text>
</comment>
<comment type="caution">
    <text evidence="5">The sequence shown here is derived from an EMBL/GenBank/DDBJ whole genome shotgun (WGS) entry which is preliminary data.</text>
</comment>
<dbReference type="EMBL" id="JACOFV010000003">
    <property type="protein sequence ID" value="MBC3861511.1"/>
    <property type="molecule type" value="Genomic_DNA"/>
</dbReference>
<dbReference type="Pfam" id="PF04828">
    <property type="entry name" value="GFA"/>
    <property type="match status" value="1"/>
</dbReference>
<dbReference type="Gene3D" id="2.170.150.70">
    <property type="match status" value="1"/>
</dbReference>
<keyword evidence="3" id="KW-0862">Zinc</keyword>
<keyword evidence="6" id="KW-1185">Reference proteome</keyword>
<dbReference type="Proteomes" id="UP000634011">
    <property type="component" value="Unassembled WGS sequence"/>
</dbReference>
<organism evidence="5 6">
    <name type="scientific">Undibacterium jejuense</name>
    <dbReference type="NCBI Taxonomy" id="1344949"/>
    <lineage>
        <taxon>Bacteria</taxon>
        <taxon>Pseudomonadati</taxon>
        <taxon>Pseudomonadota</taxon>
        <taxon>Betaproteobacteria</taxon>
        <taxon>Burkholderiales</taxon>
        <taxon>Oxalobacteraceae</taxon>
        <taxon>Undibacterium</taxon>
    </lineage>
</organism>